<dbReference type="AlphaFoldDB" id="A0AAD9ENL3"/>
<organism evidence="1 2">
    <name type="scientific">Colletotrichum chrysophilum</name>
    <dbReference type="NCBI Taxonomy" id="1836956"/>
    <lineage>
        <taxon>Eukaryota</taxon>
        <taxon>Fungi</taxon>
        <taxon>Dikarya</taxon>
        <taxon>Ascomycota</taxon>
        <taxon>Pezizomycotina</taxon>
        <taxon>Sordariomycetes</taxon>
        <taxon>Hypocreomycetidae</taxon>
        <taxon>Glomerellales</taxon>
        <taxon>Glomerellaceae</taxon>
        <taxon>Colletotrichum</taxon>
        <taxon>Colletotrichum gloeosporioides species complex</taxon>
    </lineage>
</organism>
<accession>A0AAD9ENL3</accession>
<dbReference type="Proteomes" id="UP001243330">
    <property type="component" value="Unassembled WGS sequence"/>
</dbReference>
<sequence length="31" mass="3835">MQELISWRTRPFSSLLRWRIVAQLPSQHLQR</sequence>
<gene>
    <name evidence="1" type="ORF">CCHR01_03475</name>
</gene>
<comment type="caution">
    <text evidence="1">The sequence shown here is derived from an EMBL/GenBank/DDBJ whole genome shotgun (WGS) entry which is preliminary data.</text>
</comment>
<reference evidence="1" key="1">
    <citation type="submission" date="2023-01" db="EMBL/GenBank/DDBJ databases">
        <title>Colletotrichum chrysophilum M932 genome sequence.</title>
        <authorList>
            <person name="Baroncelli R."/>
        </authorList>
    </citation>
    <scope>NUCLEOTIDE SEQUENCE</scope>
    <source>
        <strain evidence="1">M932</strain>
    </source>
</reference>
<keyword evidence="2" id="KW-1185">Reference proteome</keyword>
<evidence type="ECO:0000313" key="2">
    <source>
        <dbReference type="Proteomes" id="UP001243330"/>
    </source>
</evidence>
<protein>
    <submittedName>
        <fullName evidence="1">Uncharacterized protein</fullName>
    </submittedName>
</protein>
<proteinExistence type="predicted"/>
<name>A0AAD9ENL3_9PEZI</name>
<evidence type="ECO:0000313" key="1">
    <source>
        <dbReference type="EMBL" id="KAK1853937.1"/>
    </source>
</evidence>
<dbReference type="EMBL" id="JAQOWY010000046">
    <property type="protein sequence ID" value="KAK1853937.1"/>
    <property type="molecule type" value="Genomic_DNA"/>
</dbReference>